<dbReference type="AlphaFoldDB" id="A0A0B6YX74"/>
<sequence>KCNLCDPERGSKKGKSFLEAALNFSAKMKTQIQVTSRERVKKAKLYQATKRKVSNFRVRTIGNKRKRKNT</sequence>
<feature type="non-terminal residue" evidence="1">
    <location>
        <position position="70"/>
    </location>
</feature>
<evidence type="ECO:0000313" key="1">
    <source>
        <dbReference type="EMBL" id="CEK60747.1"/>
    </source>
</evidence>
<name>A0A0B6YX74_9EUPU</name>
<accession>A0A0B6YX74</accession>
<protein>
    <submittedName>
        <fullName evidence="1">Uncharacterized protein</fullName>
    </submittedName>
</protein>
<proteinExistence type="predicted"/>
<feature type="non-terminal residue" evidence="1">
    <location>
        <position position="1"/>
    </location>
</feature>
<gene>
    <name evidence="1" type="primary">ORF40282</name>
</gene>
<organism evidence="1">
    <name type="scientific">Arion vulgaris</name>
    <dbReference type="NCBI Taxonomy" id="1028688"/>
    <lineage>
        <taxon>Eukaryota</taxon>
        <taxon>Metazoa</taxon>
        <taxon>Spiralia</taxon>
        <taxon>Lophotrochozoa</taxon>
        <taxon>Mollusca</taxon>
        <taxon>Gastropoda</taxon>
        <taxon>Heterobranchia</taxon>
        <taxon>Euthyneura</taxon>
        <taxon>Panpulmonata</taxon>
        <taxon>Eupulmonata</taxon>
        <taxon>Stylommatophora</taxon>
        <taxon>Helicina</taxon>
        <taxon>Arionoidea</taxon>
        <taxon>Arionidae</taxon>
        <taxon>Arion</taxon>
    </lineage>
</organism>
<dbReference type="EMBL" id="HACG01013882">
    <property type="protein sequence ID" value="CEK60747.1"/>
    <property type="molecule type" value="Transcribed_RNA"/>
</dbReference>
<reference evidence="1" key="1">
    <citation type="submission" date="2014-12" db="EMBL/GenBank/DDBJ databases">
        <title>Insight into the proteome of Arion vulgaris.</title>
        <authorList>
            <person name="Aradska J."/>
            <person name="Bulat T."/>
            <person name="Smidak R."/>
            <person name="Sarate P."/>
            <person name="Gangsoo J."/>
            <person name="Sialana F."/>
            <person name="Bilban M."/>
            <person name="Lubec G."/>
        </authorList>
    </citation>
    <scope>NUCLEOTIDE SEQUENCE</scope>
    <source>
        <tissue evidence="1">Skin</tissue>
    </source>
</reference>